<evidence type="ECO:0000259" key="3">
    <source>
        <dbReference type="Pfam" id="PF04200"/>
    </source>
</evidence>
<protein>
    <submittedName>
        <fullName evidence="4">Protective antigen MAA2</fullName>
    </submittedName>
</protein>
<dbReference type="EMBL" id="AF021925">
    <property type="protein sequence ID" value="AAC18773.1"/>
    <property type="molecule type" value="Genomic_DNA"/>
</dbReference>
<evidence type="ECO:0000256" key="1">
    <source>
        <dbReference type="SAM" id="MobiDB-lite"/>
    </source>
</evidence>
<gene>
    <name evidence="4" type="primary">maa2</name>
</gene>
<sequence>MKKSRKALSLLLASVLGTTLFATSVVAAACDNEEKPTPEQDAQKALEAENNKVQLDVEGKDKKEAKTVKPQDVKHSGYDNSKYVLIVDKVEAKGTSLKVTYTLKSKDGAVSKAFEKTIDGFKAEAPAQDAQKALEAENNKVQLDVEGKDKKEAKTVKPQDVKHSGYDNSKYVLTVDKVEAKGTSLKVTYTLKSKDGAVSKAFEKTIDGFKAEAPAQDAQKALEAENNKVQLDVEGKDKKEAKTVKPQDVKHSGYDNSKYVLTVDKVEAKGTSLKVTYTLKSKDGAVSKAFEKTIDGFKAEAPAQDAQKALEAENNKVQLDVEGKDKKEAKTVKPQDVKHSGYDNSKYVLTVDKVEAKGTSLKVTYTLKSKDGAVSKAFEKTIDGFKAEAPAQDAQKALEAENNKVQLDVEGKDKKEAKTVKPQDVKHSGYDNGKYVLTVDKVEAKGTSLKVTYTLKSKDGAVSKAFEKTIDGFKAEAPAQDAQKALEAENNKVQLDVEGKDKKEAKTVKPQDVKHSGYDNSKYVLTVDKVEAKGTSLKVTYTLKSKDGAVSKAFEKTIDGFKAEA</sequence>
<dbReference type="PROSITE" id="PS51257">
    <property type="entry name" value="PROKAR_LIPOPROTEIN"/>
    <property type="match status" value="1"/>
</dbReference>
<feature type="signal peptide" evidence="2">
    <location>
        <begin position="1"/>
        <end position="27"/>
    </location>
</feature>
<reference evidence="4" key="1">
    <citation type="journal article" date="1995" name="J. Clin. Microbiol.">
        <title>Comparison of Mycoplasma arthritidis strains by enzyme-linked immunosorbent assay, immunoblotting, and DNA restriction analysis.</title>
        <authorList>
            <person name="Washburn L.R."/>
            <person name="Voelker L.L."/>
            <person name="Ehle L.J."/>
            <person name="Hirsch S."/>
            <person name="Dutenhofer C."/>
            <person name="Olson K."/>
            <person name="Beck B."/>
        </authorList>
    </citation>
    <scope>NUCLEOTIDE SEQUENCE</scope>
    <source>
        <strain evidence="4">158p10p9</strain>
    </source>
</reference>
<feature type="region of interest" description="Disordered" evidence="1">
    <location>
        <begin position="32"/>
        <end position="73"/>
    </location>
</feature>
<dbReference type="InterPro" id="IPR007326">
    <property type="entry name" value="Lipoprotein-assoc_dom"/>
</dbReference>
<name>O30921_METAT</name>
<feature type="chain" id="PRO_5004157987" evidence="2">
    <location>
        <begin position="28"/>
        <end position="565"/>
    </location>
</feature>
<dbReference type="Pfam" id="PF04200">
    <property type="entry name" value="Lipoprotein_17"/>
    <property type="match status" value="6"/>
</dbReference>
<feature type="domain" description="Lipoprotein-associated type-17" evidence="3">
    <location>
        <begin position="316"/>
        <end position="386"/>
    </location>
</feature>
<keyword evidence="2" id="KW-0732">Signal</keyword>
<proteinExistence type="predicted"/>
<evidence type="ECO:0000256" key="2">
    <source>
        <dbReference type="SAM" id="SignalP"/>
    </source>
</evidence>
<accession>O30921</accession>
<dbReference type="AlphaFoldDB" id="O30921"/>
<feature type="domain" description="Lipoprotein-associated type-17" evidence="3">
    <location>
        <begin position="52"/>
        <end position="122"/>
    </location>
</feature>
<feature type="domain" description="Lipoprotein-associated type-17" evidence="3">
    <location>
        <begin position="404"/>
        <end position="474"/>
    </location>
</feature>
<evidence type="ECO:0000313" key="4">
    <source>
        <dbReference type="EMBL" id="AAC18773.1"/>
    </source>
</evidence>
<feature type="domain" description="Lipoprotein-associated type-17" evidence="3">
    <location>
        <begin position="228"/>
        <end position="298"/>
    </location>
</feature>
<feature type="domain" description="Lipoprotein-associated type-17" evidence="3">
    <location>
        <begin position="492"/>
        <end position="562"/>
    </location>
</feature>
<feature type="domain" description="Lipoprotein-associated type-17" evidence="3">
    <location>
        <begin position="140"/>
        <end position="210"/>
    </location>
</feature>
<reference evidence="4" key="2">
    <citation type="journal article" date="1998" name="Infect. Immun.">
        <title>Molecular characterization of Mycoplasma arthritidis variable surface protein MAA2.</title>
        <authorList>
            <person name="Washburn L.R."/>
            <person name="Weaver K.E."/>
            <person name="Weaver E.J."/>
            <person name="Donelan W."/>
            <person name="Al-Sheboul S."/>
        </authorList>
    </citation>
    <scope>NUCLEOTIDE SEQUENCE</scope>
    <source>
        <strain evidence="4">158p10p9</strain>
    </source>
</reference>
<organism evidence="4">
    <name type="scientific">Metamycoplasma arthritidis</name>
    <name type="common">Mycoplasma arthritidis</name>
    <dbReference type="NCBI Taxonomy" id="2111"/>
    <lineage>
        <taxon>Bacteria</taxon>
        <taxon>Bacillati</taxon>
        <taxon>Mycoplasmatota</taxon>
        <taxon>Mycoplasmoidales</taxon>
        <taxon>Metamycoplasmataceae</taxon>
        <taxon>Metamycoplasma</taxon>
    </lineage>
</organism>